<accession>A0ABW5WAD7</accession>
<dbReference type="SFLD" id="SFLDG01386">
    <property type="entry name" value="main_SPASM_domain-containing"/>
    <property type="match status" value="1"/>
</dbReference>
<keyword evidence="2" id="KW-0479">Metal-binding</keyword>
<gene>
    <name evidence="7" type="ORF">ACFS2C_13605</name>
</gene>
<sequence>MTLTGDMPAPIAMREYPPLTFLWLEITGRCQLECTHCYAGSSPSGTHGTMTAEDWRNVLDQAAELGVTSVQFIGGEPTLHPALHELVHHALARDLRVEVFTNLVHVTDDLWHVFSCPGVSLATSYYSDDPGEHATITGRPSHARTRANIAKALDRGIPLRAGLIDLADDQRVDQAEAELVDLGVPEIGRDRVRHVGRGGHGQPGTVDQLCGQCGHGSAAVAADGTVWPCVFSRWLPIGNVRETGLAAALTSEEATRVGEELRAAFAERLATMCVPNVCDPQCGPSCSPACRPAGNCRPVGACAPDYG</sequence>
<dbReference type="CDD" id="cd21109">
    <property type="entry name" value="SPASM"/>
    <property type="match status" value="1"/>
</dbReference>
<evidence type="ECO:0000256" key="1">
    <source>
        <dbReference type="ARBA" id="ARBA00022691"/>
    </source>
</evidence>
<proteinExistence type="predicted"/>
<keyword evidence="4" id="KW-0411">Iron-sulfur</keyword>
<dbReference type="InterPro" id="IPR058240">
    <property type="entry name" value="rSAM_sf"/>
</dbReference>
<dbReference type="SFLD" id="SFLDF00365">
    <property type="entry name" value="thuricin_CD_(TrnCD-like)"/>
    <property type="match status" value="1"/>
</dbReference>
<reference evidence="8" key="1">
    <citation type="journal article" date="2019" name="Int. J. Syst. Evol. Microbiol.">
        <title>The Global Catalogue of Microorganisms (GCM) 10K type strain sequencing project: providing services to taxonomists for standard genome sequencing and annotation.</title>
        <authorList>
            <consortium name="The Broad Institute Genomics Platform"/>
            <consortium name="The Broad Institute Genome Sequencing Center for Infectious Disease"/>
            <person name="Wu L."/>
            <person name="Ma J."/>
        </authorList>
    </citation>
    <scope>NUCLEOTIDE SEQUENCE [LARGE SCALE GENOMIC DNA]</scope>
    <source>
        <strain evidence="8">IBRC-M 10906</strain>
    </source>
</reference>
<organism evidence="7 8">
    <name type="scientific">Prauserella oleivorans</name>
    <dbReference type="NCBI Taxonomy" id="1478153"/>
    <lineage>
        <taxon>Bacteria</taxon>
        <taxon>Bacillati</taxon>
        <taxon>Actinomycetota</taxon>
        <taxon>Actinomycetes</taxon>
        <taxon>Pseudonocardiales</taxon>
        <taxon>Pseudonocardiaceae</taxon>
        <taxon>Prauserella</taxon>
    </lineage>
</organism>
<protein>
    <submittedName>
        <fullName evidence="7">Radical SAM protein</fullName>
    </submittedName>
</protein>
<feature type="domain" description="Radical SAM core" evidence="5">
    <location>
        <begin position="25"/>
        <end position="158"/>
    </location>
</feature>
<dbReference type="InterPro" id="IPR013785">
    <property type="entry name" value="Aldolase_TIM"/>
</dbReference>
<evidence type="ECO:0000256" key="2">
    <source>
        <dbReference type="ARBA" id="ARBA00022723"/>
    </source>
</evidence>
<dbReference type="PANTHER" id="PTHR11228:SF7">
    <property type="entry name" value="PQQA PEPTIDE CYCLASE"/>
    <property type="match status" value="1"/>
</dbReference>
<dbReference type="SFLD" id="SFLDS00029">
    <property type="entry name" value="Radical_SAM"/>
    <property type="match status" value="1"/>
</dbReference>
<dbReference type="Pfam" id="PF04055">
    <property type="entry name" value="Radical_SAM"/>
    <property type="match status" value="1"/>
</dbReference>
<dbReference type="SFLD" id="SFLDG01067">
    <property type="entry name" value="SPASM/twitch_domain_containing"/>
    <property type="match status" value="1"/>
</dbReference>
<dbReference type="Proteomes" id="UP001597478">
    <property type="component" value="Unassembled WGS sequence"/>
</dbReference>
<dbReference type="SUPFAM" id="SSF102114">
    <property type="entry name" value="Radical SAM enzymes"/>
    <property type="match status" value="1"/>
</dbReference>
<evidence type="ECO:0000256" key="3">
    <source>
        <dbReference type="ARBA" id="ARBA00023004"/>
    </source>
</evidence>
<dbReference type="InterPro" id="IPR023885">
    <property type="entry name" value="4Fe4S-binding_SPASM_dom"/>
</dbReference>
<dbReference type="InterPro" id="IPR007197">
    <property type="entry name" value="rSAM"/>
</dbReference>
<dbReference type="PANTHER" id="PTHR11228">
    <property type="entry name" value="RADICAL SAM DOMAIN PROTEIN"/>
    <property type="match status" value="1"/>
</dbReference>
<evidence type="ECO:0000313" key="7">
    <source>
        <dbReference type="EMBL" id="MFD2800434.1"/>
    </source>
</evidence>
<dbReference type="Gene3D" id="3.20.20.70">
    <property type="entry name" value="Aldolase class I"/>
    <property type="match status" value="1"/>
</dbReference>
<keyword evidence="3" id="KW-0408">Iron</keyword>
<keyword evidence="1" id="KW-0949">S-adenosyl-L-methionine</keyword>
<evidence type="ECO:0000313" key="8">
    <source>
        <dbReference type="Proteomes" id="UP001597478"/>
    </source>
</evidence>
<dbReference type="InterPro" id="IPR050377">
    <property type="entry name" value="Radical_SAM_PqqE_MftC-like"/>
</dbReference>
<dbReference type="Pfam" id="PF13186">
    <property type="entry name" value="SPASM"/>
    <property type="match status" value="1"/>
</dbReference>
<evidence type="ECO:0000256" key="4">
    <source>
        <dbReference type="ARBA" id="ARBA00023014"/>
    </source>
</evidence>
<feature type="domain" description="4Fe4S-binding SPASM" evidence="6">
    <location>
        <begin position="210"/>
        <end position="262"/>
    </location>
</feature>
<name>A0ABW5WAD7_9PSEU</name>
<evidence type="ECO:0000259" key="6">
    <source>
        <dbReference type="Pfam" id="PF13186"/>
    </source>
</evidence>
<evidence type="ECO:0000259" key="5">
    <source>
        <dbReference type="Pfam" id="PF04055"/>
    </source>
</evidence>
<dbReference type="CDD" id="cd01335">
    <property type="entry name" value="Radical_SAM"/>
    <property type="match status" value="1"/>
</dbReference>
<comment type="caution">
    <text evidence="7">The sequence shown here is derived from an EMBL/GenBank/DDBJ whole genome shotgun (WGS) entry which is preliminary data.</text>
</comment>
<dbReference type="RefSeq" id="WP_377390203.1">
    <property type="nucleotide sequence ID" value="NZ_JBHSAN010000021.1"/>
</dbReference>
<dbReference type="EMBL" id="JBHUOF010000016">
    <property type="protein sequence ID" value="MFD2800434.1"/>
    <property type="molecule type" value="Genomic_DNA"/>
</dbReference>
<keyword evidence="8" id="KW-1185">Reference proteome</keyword>
<dbReference type="SFLD" id="SFLDG01216">
    <property type="entry name" value="thioether_bond_formation_requi"/>
    <property type="match status" value="1"/>
</dbReference>